<dbReference type="GO" id="GO:0008360">
    <property type="term" value="P:regulation of cell shape"/>
    <property type="evidence" value="ECO:0007669"/>
    <property type="project" value="UniProtKB-KW"/>
</dbReference>
<feature type="binding site" evidence="8">
    <location>
        <begin position="44"/>
        <end position="45"/>
    </location>
    <ligand>
        <name>substrate</name>
    </ligand>
</feature>
<evidence type="ECO:0000313" key="9">
    <source>
        <dbReference type="EMBL" id="AYO31999.1"/>
    </source>
</evidence>
<comment type="catalytic activity">
    <reaction evidence="1 8">
        <text>L-glutamate = D-glutamate</text>
        <dbReference type="Rhea" id="RHEA:12813"/>
        <dbReference type="ChEBI" id="CHEBI:29985"/>
        <dbReference type="ChEBI" id="CHEBI:29986"/>
        <dbReference type="EC" id="5.1.1.3"/>
    </reaction>
</comment>
<dbReference type="SUPFAM" id="SSF53681">
    <property type="entry name" value="Aspartate/glutamate racemase"/>
    <property type="match status" value="2"/>
</dbReference>
<feature type="binding site" evidence="8">
    <location>
        <begin position="12"/>
        <end position="13"/>
    </location>
    <ligand>
        <name>substrate</name>
    </ligand>
</feature>
<keyword evidence="5 8" id="KW-0413">Isomerase</keyword>
<dbReference type="HAMAP" id="MF_00258">
    <property type="entry name" value="Glu_racemase"/>
    <property type="match status" value="1"/>
</dbReference>
<sequence>MEMNNKPIGVFDSGIGGLTVAREIMEQLPQESIVYFGDTARVPYGSKSRETVTRFAFEGLNFLLSQDVKMVVVACNTVSATCLEELKKYSPVPVLGVIEPGARAAASGTYTGTVGVIGTERTIKSQAYVKAIHDINRDINIYSKACPLFVPLVEEGWLDNEAAFYTARTYLTPLKKEGIDTLVLACTHYPLLKPTLQAVMGENVRLVDSAYETAKEVSRMLKVMKLERYEAAPSVYRYFVSDDPTKFIEVGERFLQRPIDPINVIDPEVPCQGLKSKGRKSE</sequence>
<gene>
    <name evidence="8" type="primary">murI</name>
    <name evidence="9" type="ORF">D2962_16600</name>
</gene>
<dbReference type="EC" id="5.1.1.3" evidence="2 8"/>
<evidence type="ECO:0000256" key="7">
    <source>
        <dbReference type="ARBA" id="ARBA00070053"/>
    </source>
</evidence>
<dbReference type="GO" id="GO:0071555">
    <property type="term" value="P:cell wall organization"/>
    <property type="evidence" value="ECO:0007669"/>
    <property type="project" value="UniProtKB-KW"/>
</dbReference>
<dbReference type="Gene3D" id="3.40.50.1860">
    <property type="match status" value="2"/>
</dbReference>
<dbReference type="EMBL" id="CP033169">
    <property type="protein sequence ID" value="AYO31999.1"/>
    <property type="molecule type" value="Genomic_DNA"/>
</dbReference>
<feature type="binding site" evidence="8">
    <location>
        <begin position="76"/>
        <end position="77"/>
    </location>
    <ligand>
        <name>substrate</name>
    </ligand>
</feature>
<dbReference type="InterPro" id="IPR001920">
    <property type="entry name" value="Asp/Glu_race"/>
</dbReference>
<keyword evidence="4 8" id="KW-0573">Peptidoglycan synthesis</keyword>
<protein>
    <recommendedName>
        <fullName evidence="7 8">Glutamate racemase</fullName>
        <ecNumber evidence="2 8">5.1.1.3</ecNumber>
    </recommendedName>
</protein>
<accession>A0A3G2R9D5</accession>
<dbReference type="NCBIfam" id="TIGR00067">
    <property type="entry name" value="glut_race"/>
    <property type="match status" value="1"/>
</dbReference>
<evidence type="ECO:0000256" key="2">
    <source>
        <dbReference type="ARBA" id="ARBA00013090"/>
    </source>
</evidence>
<dbReference type="PANTHER" id="PTHR21198">
    <property type="entry name" value="GLUTAMATE RACEMASE"/>
    <property type="match status" value="1"/>
</dbReference>
<proteinExistence type="inferred from homology"/>
<comment type="function">
    <text evidence="8">Provides the (R)-glutamate required for cell wall biosynthesis.</text>
</comment>
<comment type="pathway">
    <text evidence="8">Cell wall biogenesis; peptidoglycan biosynthesis.</text>
</comment>
<keyword evidence="6 8" id="KW-0961">Cell wall biogenesis/degradation</keyword>
<dbReference type="PROSITE" id="PS00924">
    <property type="entry name" value="ASP_GLU_RACEMASE_2"/>
    <property type="match status" value="1"/>
</dbReference>
<dbReference type="Pfam" id="PF01177">
    <property type="entry name" value="Asp_Glu_race"/>
    <property type="match status" value="1"/>
</dbReference>
<feature type="active site" description="Proton donor/acceptor" evidence="8">
    <location>
        <position position="75"/>
    </location>
</feature>
<evidence type="ECO:0000256" key="6">
    <source>
        <dbReference type="ARBA" id="ARBA00023316"/>
    </source>
</evidence>
<dbReference type="InterPro" id="IPR033134">
    <property type="entry name" value="Asp/Glu_racemase_AS_2"/>
</dbReference>
<keyword evidence="10" id="KW-1185">Reference proteome</keyword>
<keyword evidence="3 8" id="KW-0133">Cell shape</keyword>
<evidence type="ECO:0000256" key="8">
    <source>
        <dbReference type="HAMAP-Rule" id="MF_00258"/>
    </source>
</evidence>
<dbReference type="KEGG" id="bacg:D2962_16600"/>
<dbReference type="InterPro" id="IPR015942">
    <property type="entry name" value="Asp/Glu/hydantoin_racemase"/>
</dbReference>
<feature type="active site" description="Proton donor/acceptor" evidence="8">
    <location>
        <position position="186"/>
    </location>
</feature>
<dbReference type="InterPro" id="IPR004391">
    <property type="entry name" value="Glu_race"/>
</dbReference>
<dbReference type="FunFam" id="3.40.50.1860:FF:000002">
    <property type="entry name" value="Glutamate racemase"/>
    <property type="match status" value="1"/>
</dbReference>
<dbReference type="GO" id="GO:0008881">
    <property type="term" value="F:glutamate racemase activity"/>
    <property type="evidence" value="ECO:0007669"/>
    <property type="project" value="UniProtKB-UniRule"/>
</dbReference>
<dbReference type="Proteomes" id="UP000280960">
    <property type="component" value="Chromosome"/>
</dbReference>
<evidence type="ECO:0000256" key="1">
    <source>
        <dbReference type="ARBA" id="ARBA00001602"/>
    </source>
</evidence>
<dbReference type="PANTHER" id="PTHR21198:SF2">
    <property type="entry name" value="GLUTAMATE RACEMASE"/>
    <property type="match status" value="1"/>
</dbReference>
<evidence type="ECO:0000256" key="5">
    <source>
        <dbReference type="ARBA" id="ARBA00023235"/>
    </source>
</evidence>
<dbReference type="AlphaFoldDB" id="A0A3G2R9D5"/>
<dbReference type="UniPathway" id="UPA00219"/>
<evidence type="ECO:0000256" key="4">
    <source>
        <dbReference type="ARBA" id="ARBA00022984"/>
    </source>
</evidence>
<dbReference type="GO" id="GO:0009252">
    <property type="term" value="P:peptidoglycan biosynthetic process"/>
    <property type="evidence" value="ECO:0007669"/>
    <property type="project" value="UniProtKB-UniRule"/>
</dbReference>
<name>A0A3G2R9D5_9FIRM</name>
<evidence type="ECO:0000313" key="10">
    <source>
        <dbReference type="Proteomes" id="UP000280960"/>
    </source>
</evidence>
<reference evidence="9 10" key="1">
    <citation type="submission" date="2018-10" db="EMBL/GenBank/DDBJ databases">
        <authorList>
            <person name="Zhang X."/>
        </authorList>
    </citation>
    <scope>NUCLEOTIDE SEQUENCE [LARGE SCALE GENOMIC DNA]</scope>
    <source>
        <strain evidence="9 10">SK-G1</strain>
    </source>
</reference>
<evidence type="ECO:0000256" key="3">
    <source>
        <dbReference type="ARBA" id="ARBA00022960"/>
    </source>
</evidence>
<comment type="similarity">
    <text evidence="8">Belongs to the aspartate/glutamate racemases family.</text>
</comment>
<organism evidence="9 10">
    <name type="scientific">Biomaibacter acetigenes</name>
    <dbReference type="NCBI Taxonomy" id="2316383"/>
    <lineage>
        <taxon>Bacteria</taxon>
        <taxon>Bacillati</taxon>
        <taxon>Bacillota</taxon>
        <taxon>Clostridia</taxon>
        <taxon>Thermosediminibacterales</taxon>
        <taxon>Tepidanaerobacteraceae</taxon>
        <taxon>Biomaibacter</taxon>
    </lineage>
</organism>
<feature type="binding site" evidence="8">
    <location>
        <begin position="187"/>
        <end position="188"/>
    </location>
    <ligand>
        <name>substrate</name>
    </ligand>
</feature>
<dbReference type="RefSeq" id="WP_120765998.1">
    <property type="nucleotide sequence ID" value="NZ_CP033169.1"/>
</dbReference>